<dbReference type="RefSeq" id="WP_184678142.1">
    <property type="nucleotide sequence ID" value="NZ_JACHGY010000001.1"/>
</dbReference>
<dbReference type="GO" id="GO:0009279">
    <property type="term" value="C:cell outer membrane"/>
    <property type="evidence" value="ECO:0007669"/>
    <property type="project" value="TreeGrafter"/>
</dbReference>
<keyword evidence="3" id="KW-1185">Reference proteome</keyword>
<protein>
    <recommendedName>
        <fullName evidence="4">LPS-assembly protein LptD</fullName>
    </recommendedName>
</protein>
<gene>
    <name evidence="2" type="ORF">HNQ40_002446</name>
</gene>
<evidence type="ECO:0008006" key="4">
    <source>
        <dbReference type="Google" id="ProtNLM"/>
    </source>
</evidence>
<evidence type="ECO:0000313" key="2">
    <source>
        <dbReference type="EMBL" id="MBB6430640.1"/>
    </source>
</evidence>
<proteinExistence type="predicted"/>
<organism evidence="2 3">
    <name type="scientific">Algisphaera agarilytica</name>
    <dbReference type="NCBI Taxonomy" id="1385975"/>
    <lineage>
        <taxon>Bacteria</taxon>
        <taxon>Pseudomonadati</taxon>
        <taxon>Planctomycetota</taxon>
        <taxon>Phycisphaerae</taxon>
        <taxon>Phycisphaerales</taxon>
        <taxon>Phycisphaeraceae</taxon>
        <taxon>Algisphaera</taxon>
    </lineage>
</organism>
<feature type="chain" id="PRO_5030825780" description="LPS-assembly protein LptD" evidence="1">
    <location>
        <begin position="24"/>
        <end position="1033"/>
    </location>
</feature>
<reference evidence="2 3" key="1">
    <citation type="submission" date="2020-08" db="EMBL/GenBank/DDBJ databases">
        <title>Genomic Encyclopedia of Type Strains, Phase IV (KMG-IV): sequencing the most valuable type-strain genomes for metagenomic binning, comparative biology and taxonomic classification.</title>
        <authorList>
            <person name="Goeker M."/>
        </authorList>
    </citation>
    <scope>NUCLEOTIDE SEQUENCE [LARGE SCALE GENOMIC DNA]</scope>
    <source>
        <strain evidence="2 3">DSM 103725</strain>
    </source>
</reference>
<comment type="caution">
    <text evidence="2">The sequence shown here is derived from an EMBL/GenBank/DDBJ whole genome shotgun (WGS) entry which is preliminary data.</text>
</comment>
<feature type="signal peptide" evidence="1">
    <location>
        <begin position="1"/>
        <end position="23"/>
    </location>
</feature>
<evidence type="ECO:0000313" key="3">
    <source>
        <dbReference type="Proteomes" id="UP000541810"/>
    </source>
</evidence>
<dbReference type="AlphaFoldDB" id="A0A7X0H7C5"/>
<dbReference type="InterPro" id="IPR050218">
    <property type="entry name" value="LptD"/>
</dbReference>
<dbReference type="Proteomes" id="UP000541810">
    <property type="component" value="Unassembled WGS sequence"/>
</dbReference>
<sequence length="1033" mass="114388">MTQRHPRHRRLIASGLGACLSLAAPGLIGVHASADAQAAEVDLPPAALESLFADPLVDFEARMTALEVTTWQDGNARMMLLRGDASLSVGAYGFNGSTIVVRIENQSIDAGTVRHIAAWFQDAQPVYGIGSTRAGLQPRDGRNPLADESRQPGLLVTASTLGKVRLDEPGSFEQVDRAPAEHSAVIHQAMQRLADHRRALQRPGLLVPEAEGLSAATAIRKQRRRAQIEEEQRRLYDAVPGEAVADLPQVPEDTEDLKPDQSILPARGVVAYAMDSWSAQIGDEETAVSLVGDVQLVFEDFRDGRVVTLRSERVVLFVANDDEADPFDAGVGQLDAGALRGVYLEDNAIVSDGTYTVRSPRMFYDLARNRATLLDAVFYAFDARRQVPLYVRADSVRQTSATDFLARDARLTTSEFATPHFSIGAGELSFQQVRRPDGETGSFFTARGTTLNVGETPVFYWPELSAYGEDSPLRSLNARYSSNSGVEIETTWDLFAMLGKTRPENVDAEFNLDYLGEHGPGIGTSGRYDSRNNLGEFRGYLLVDDSGEDEIGGREINQEDEIRGVANVRHREYLPGNFELTLEGAFVSDPTFLEAFYPSEAAAGKLYETSAHLKWQEEDQALDFLATTNLSGFVEQLDELQSQGYYVERYPELSHRVIGGSLLGNQVTWHSQTSFSQLRIVGEDDTPGDRGFTDAQSLRFFGITANQSFSDRLDAAGFPDQSVRRFDSRQELSLPMASGPLDITPYVVGRLTAYDEDFVDFGNTDGDQVRLWGEAGLRLGTQFSKADGSAQSSLLDVDGIRHVVEPGATVFLNGSTIDPNNLPEYDDDVESLAEGAGVKLGMINTWQTRRGGPGRERTVDWITLQTDLVFRSDDSDVETDIARFYDYRPEYSVGGDHFYTELLWMVTDTLGVAGQLTHSFESDRVAQWRVGGSLDHTPRLNSFVSYEEIDVLDNELLTWGFGYHLTTKYRLGFQQTLDFSENDSRQIDLVVDRQLPRWTLRIKVGFDEIDDEQTIGFTLIPDGRDERSSVFGF</sequence>
<accession>A0A7X0H7C5</accession>
<dbReference type="GO" id="GO:1990351">
    <property type="term" value="C:transporter complex"/>
    <property type="evidence" value="ECO:0007669"/>
    <property type="project" value="TreeGrafter"/>
</dbReference>
<keyword evidence="1" id="KW-0732">Signal</keyword>
<dbReference type="PANTHER" id="PTHR30189">
    <property type="entry name" value="LPS-ASSEMBLY PROTEIN"/>
    <property type="match status" value="1"/>
</dbReference>
<dbReference type="EMBL" id="JACHGY010000001">
    <property type="protein sequence ID" value="MBB6430640.1"/>
    <property type="molecule type" value="Genomic_DNA"/>
</dbReference>
<dbReference type="PANTHER" id="PTHR30189:SF1">
    <property type="entry name" value="LPS-ASSEMBLY PROTEIN LPTD"/>
    <property type="match status" value="1"/>
</dbReference>
<evidence type="ECO:0000256" key="1">
    <source>
        <dbReference type="SAM" id="SignalP"/>
    </source>
</evidence>
<name>A0A7X0H7C5_9BACT</name>